<dbReference type="Gene3D" id="2.30.30.90">
    <property type="match status" value="1"/>
</dbReference>
<dbReference type="InterPro" id="IPR052713">
    <property type="entry name" value="FeoA"/>
</dbReference>
<evidence type="ECO:0000259" key="2">
    <source>
        <dbReference type="SMART" id="SM00899"/>
    </source>
</evidence>
<reference evidence="3 4" key="1">
    <citation type="journal article" date="2007" name="Appl. Environ. Microbiol.">
        <title>Genome sequence of the cellulolytic gliding bacterium Cytophaga hutchinsonii.</title>
        <authorList>
            <person name="Xie G."/>
            <person name="Bruce D.C."/>
            <person name="Challacombe J.F."/>
            <person name="Chertkov O."/>
            <person name="Detter J.C."/>
            <person name="Gilna P."/>
            <person name="Han C.S."/>
            <person name="Lucas S."/>
            <person name="Misra M."/>
            <person name="Myers G.L."/>
            <person name="Richardson P."/>
            <person name="Tapia R."/>
            <person name="Thayer N."/>
            <person name="Thompson L.S."/>
            <person name="Brettin T.S."/>
            <person name="Henrissat B."/>
            <person name="Wilson D.B."/>
            <person name="McBride M.J."/>
        </authorList>
    </citation>
    <scope>NUCLEOTIDE SEQUENCE [LARGE SCALE GENOMIC DNA]</scope>
    <source>
        <strain evidence="4">ATCC 33406 / DSM 1761 / CIP 103989 / NBRC 15051 / NCIMB 9469 / D465</strain>
    </source>
</reference>
<dbReference type="InterPro" id="IPR008988">
    <property type="entry name" value="Transcriptional_repressor_C"/>
</dbReference>
<dbReference type="GO" id="GO:0046914">
    <property type="term" value="F:transition metal ion binding"/>
    <property type="evidence" value="ECO:0007669"/>
    <property type="project" value="InterPro"/>
</dbReference>
<evidence type="ECO:0000313" key="4">
    <source>
        <dbReference type="Proteomes" id="UP000001822"/>
    </source>
</evidence>
<gene>
    <name evidence="3" type="primary">feoA</name>
    <name evidence="3" type="ordered locus">CHU_3725</name>
</gene>
<keyword evidence="1" id="KW-0408">Iron</keyword>
<dbReference type="PANTHER" id="PTHR42954:SF2">
    <property type="entry name" value="FE(2+) TRANSPORT PROTEIN A"/>
    <property type="match status" value="1"/>
</dbReference>
<dbReference type="PANTHER" id="PTHR42954">
    <property type="entry name" value="FE(2+) TRANSPORT PROTEIN A"/>
    <property type="match status" value="1"/>
</dbReference>
<dbReference type="SUPFAM" id="SSF50037">
    <property type="entry name" value="C-terminal domain of transcriptional repressors"/>
    <property type="match status" value="1"/>
</dbReference>
<dbReference type="KEGG" id="chu:CHU_3725"/>
<dbReference type="InterPro" id="IPR038157">
    <property type="entry name" value="FeoA_core_dom"/>
</dbReference>
<sequence length="78" mass="8387">MSIPITVKTVADLIIGEKGIICGFTDEETSLKLLEMGCLPGCEIELDRKAPLGDPICINVCGYTLSMRLEEASTILLS</sequence>
<dbReference type="SMART" id="SM00899">
    <property type="entry name" value="FeoA"/>
    <property type="match status" value="1"/>
</dbReference>
<accession>A0A6N4SXK1</accession>
<dbReference type="InterPro" id="IPR007167">
    <property type="entry name" value="Fe-transptr_FeoA-like"/>
</dbReference>
<feature type="domain" description="Ferrous iron transporter FeoA-like" evidence="2">
    <location>
        <begin position="8"/>
        <end position="78"/>
    </location>
</feature>
<proteinExistence type="predicted"/>
<name>A0A6N4SXK1_CYTH3</name>
<dbReference type="AlphaFoldDB" id="A0A6N4SXK1"/>
<dbReference type="Proteomes" id="UP000001822">
    <property type="component" value="Chromosome"/>
</dbReference>
<organism evidence="3 4">
    <name type="scientific">Cytophaga hutchinsonii (strain ATCC 33406 / DSM 1761 / CIP 103989 / NBRC 15051 / NCIMB 9469 / D465)</name>
    <dbReference type="NCBI Taxonomy" id="269798"/>
    <lineage>
        <taxon>Bacteria</taxon>
        <taxon>Pseudomonadati</taxon>
        <taxon>Bacteroidota</taxon>
        <taxon>Cytophagia</taxon>
        <taxon>Cytophagales</taxon>
        <taxon>Cytophagaceae</taxon>
        <taxon>Cytophaga</taxon>
    </lineage>
</organism>
<dbReference type="Pfam" id="PF04023">
    <property type="entry name" value="FeoA"/>
    <property type="match status" value="1"/>
</dbReference>
<dbReference type="RefSeq" id="WP_011587063.1">
    <property type="nucleotide sequence ID" value="NC_008255.1"/>
</dbReference>
<evidence type="ECO:0000313" key="3">
    <source>
        <dbReference type="EMBL" id="ABG60958.1"/>
    </source>
</evidence>
<dbReference type="EMBL" id="CP000383">
    <property type="protein sequence ID" value="ABG60958.1"/>
    <property type="molecule type" value="Genomic_DNA"/>
</dbReference>
<protein>
    <submittedName>
        <fullName evidence="3">Ferrous iron transport protein A</fullName>
    </submittedName>
</protein>
<keyword evidence="4" id="KW-1185">Reference proteome</keyword>
<evidence type="ECO:0000256" key="1">
    <source>
        <dbReference type="ARBA" id="ARBA00023004"/>
    </source>
</evidence>